<evidence type="ECO:0000256" key="1">
    <source>
        <dbReference type="SAM" id="Phobius"/>
    </source>
</evidence>
<proteinExistence type="predicted"/>
<keyword evidence="1" id="KW-0812">Transmembrane</keyword>
<accession>A0ABW0KHA4</accession>
<evidence type="ECO:0000313" key="2">
    <source>
        <dbReference type="EMBL" id="MFC5452472.1"/>
    </source>
</evidence>
<feature type="transmembrane region" description="Helical" evidence="1">
    <location>
        <begin position="62"/>
        <end position="86"/>
    </location>
</feature>
<name>A0ABW0KHA4_9BACL</name>
<reference evidence="3" key="1">
    <citation type="journal article" date="2019" name="Int. J. Syst. Evol. Microbiol.">
        <title>The Global Catalogue of Microorganisms (GCM) 10K type strain sequencing project: providing services to taxonomists for standard genome sequencing and annotation.</title>
        <authorList>
            <consortium name="The Broad Institute Genomics Platform"/>
            <consortium name="The Broad Institute Genome Sequencing Center for Infectious Disease"/>
            <person name="Wu L."/>
            <person name="Ma J."/>
        </authorList>
    </citation>
    <scope>NUCLEOTIDE SEQUENCE [LARGE SCALE GENOMIC DNA]</scope>
    <source>
        <strain evidence="3">KACC 11904</strain>
    </source>
</reference>
<evidence type="ECO:0000313" key="3">
    <source>
        <dbReference type="Proteomes" id="UP001596044"/>
    </source>
</evidence>
<sequence>MHRWQAGYLNELLLMLYRKKMIVFIVISAILPVLLAVSLNALQPYLGLLAVSSSFPIALLSIYTGLWIPLYILTVTADLFPAEVAARTLKLSLLRPNSRFQVFSTKLAAIGTGIALILLVLGIMTFICNLFSGTMLSAAEGFHFVEAYVAAFIAMIAIAALFACMAQFFKSASGFIVAAIIFYAAAKIVPFVFSSFSAFSPTAYTDWHMLWLSPTISAGKLLTSGLFLISSCMLFFTLGYYRFDKKEV</sequence>
<dbReference type="Proteomes" id="UP001596044">
    <property type="component" value="Unassembled WGS sequence"/>
</dbReference>
<feature type="transmembrane region" description="Helical" evidence="1">
    <location>
        <begin position="175"/>
        <end position="199"/>
    </location>
</feature>
<keyword evidence="3" id="KW-1185">Reference proteome</keyword>
<feature type="transmembrane region" description="Helical" evidence="1">
    <location>
        <begin position="147"/>
        <end position="168"/>
    </location>
</feature>
<dbReference type="RefSeq" id="WP_270880824.1">
    <property type="nucleotide sequence ID" value="NZ_JAQFVF010000038.1"/>
</dbReference>
<keyword evidence="1" id="KW-0472">Membrane</keyword>
<comment type="caution">
    <text evidence="2">The sequence shown here is derived from an EMBL/GenBank/DDBJ whole genome shotgun (WGS) entry which is preliminary data.</text>
</comment>
<gene>
    <name evidence="2" type="ORF">ACFPOG_30150</name>
</gene>
<dbReference type="PANTHER" id="PTHR37305:SF1">
    <property type="entry name" value="MEMBRANE PROTEIN"/>
    <property type="match status" value="1"/>
</dbReference>
<keyword evidence="1" id="KW-1133">Transmembrane helix</keyword>
<feature type="transmembrane region" description="Helical" evidence="1">
    <location>
        <begin position="21"/>
        <end position="42"/>
    </location>
</feature>
<feature type="transmembrane region" description="Helical" evidence="1">
    <location>
        <begin position="219"/>
        <end position="241"/>
    </location>
</feature>
<feature type="transmembrane region" description="Helical" evidence="1">
    <location>
        <begin position="107"/>
        <end position="127"/>
    </location>
</feature>
<organism evidence="2 3">
    <name type="scientific">Paenibacillus aestuarii</name>
    <dbReference type="NCBI Taxonomy" id="516965"/>
    <lineage>
        <taxon>Bacteria</taxon>
        <taxon>Bacillati</taxon>
        <taxon>Bacillota</taxon>
        <taxon>Bacilli</taxon>
        <taxon>Bacillales</taxon>
        <taxon>Paenibacillaceae</taxon>
        <taxon>Paenibacillus</taxon>
    </lineage>
</organism>
<dbReference type="EMBL" id="JBHSMJ010000054">
    <property type="protein sequence ID" value="MFC5452472.1"/>
    <property type="molecule type" value="Genomic_DNA"/>
</dbReference>
<dbReference type="PANTHER" id="PTHR37305">
    <property type="entry name" value="INTEGRAL MEMBRANE PROTEIN-RELATED"/>
    <property type="match status" value="1"/>
</dbReference>
<protein>
    <submittedName>
        <fullName evidence="2">ABC transporter permease subunit</fullName>
    </submittedName>
</protein>